<evidence type="ECO:0000313" key="2">
    <source>
        <dbReference type="Proteomes" id="UP001212499"/>
    </source>
</evidence>
<dbReference type="SUPFAM" id="SSF52980">
    <property type="entry name" value="Restriction endonuclease-like"/>
    <property type="match status" value="1"/>
</dbReference>
<dbReference type="InterPro" id="IPR011335">
    <property type="entry name" value="Restrct_endonuc-II-like"/>
</dbReference>
<reference evidence="1 2" key="1">
    <citation type="submission" date="2023-01" db="EMBL/GenBank/DDBJ databases">
        <title>Genomes from the Australian National Cyanobacteria Reference Collection.</title>
        <authorList>
            <person name="Willis A."/>
            <person name="Lee E.M.F."/>
        </authorList>
    </citation>
    <scope>NUCLEOTIDE SEQUENCE [LARGE SCALE GENOMIC DNA]</scope>
    <source>
        <strain evidence="1 2">CS-1033</strain>
    </source>
</reference>
<name>A0ABT5AU43_9CYAN</name>
<proteinExistence type="predicted"/>
<dbReference type="Pfam" id="PF08814">
    <property type="entry name" value="XisH"/>
    <property type="match status" value="1"/>
</dbReference>
<gene>
    <name evidence="1" type="ORF">PN457_11185</name>
</gene>
<dbReference type="Gene3D" id="3.40.1350.10">
    <property type="match status" value="1"/>
</dbReference>
<dbReference type="InterPro" id="IPR014919">
    <property type="entry name" value="XisH"/>
</dbReference>
<dbReference type="EMBL" id="JAQMUH010000125">
    <property type="protein sequence ID" value="MDB9540217.1"/>
    <property type="molecule type" value="Genomic_DNA"/>
</dbReference>
<dbReference type="Proteomes" id="UP001212499">
    <property type="component" value="Unassembled WGS sequence"/>
</dbReference>
<keyword evidence="2" id="KW-1185">Reference proteome</keyword>
<protein>
    <submittedName>
        <fullName evidence="1">XisH family protein</fullName>
    </submittedName>
</protein>
<dbReference type="CDD" id="cd22366">
    <property type="entry name" value="XisH-like"/>
    <property type="match status" value="1"/>
</dbReference>
<dbReference type="InterPro" id="IPR011856">
    <property type="entry name" value="tRNA_endonuc-like_dom_sf"/>
</dbReference>
<evidence type="ECO:0000313" key="1">
    <source>
        <dbReference type="EMBL" id="MDB9540217.1"/>
    </source>
</evidence>
<sequence>MPARDRFHNAVKNGLQKQGWKITHDPYTVSFELGDMYIDLGADKILAAERENQKIAVEIKSFFNTSAISEFHTALGQFINYRLALSEQEADRTLYLAVPIDTYTSFFTIRLVQNIIKRYQLKLITYQPETEDIIEWIN</sequence>
<dbReference type="RefSeq" id="WP_271733402.1">
    <property type="nucleotide sequence ID" value="NZ_JANQDP010000130.1"/>
</dbReference>
<organism evidence="1 2">
    <name type="scientific">Anabaenopsis arnoldii</name>
    <dbReference type="NCBI Taxonomy" id="2152938"/>
    <lineage>
        <taxon>Bacteria</taxon>
        <taxon>Bacillati</taxon>
        <taxon>Cyanobacteriota</taxon>
        <taxon>Cyanophyceae</taxon>
        <taxon>Nostocales</taxon>
        <taxon>Nodulariaceae</taxon>
        <taxon>Anabaenopsis</taxon>
    </lineage>
</organism>
<accession>A0ABT5AU43</accession>
<comment type="caution">
    <text evidence="1">The sequence shown here is derived from an EMBL/GenBank/DDBJ whole genome shotgun (WGS) entry which is preliminary data.</text>
</comment>